<feature type="compositionally biased region" description="Basic and acidic residues" evidence="1">
    <location>
        <begin position="85"/>
        <end position="94"/>
    </location>
</feature>
<reference evidence="4" key="1">
    <citation type="journal article" date="2020" name="Stud. Mycol.">
        <title>101 Dothideomycetes genomes: a test case for predicting lifestyles and emergence of pathogens.</title>
        <authorList>
            <person name="Haridas S."/>
            <person name="Albert R."/>
            <person name="Binder M."/>
            <person name="Bloem J."/>
            <person name="Labutti K."/>
            <person name="Salamov A."/>
            <person name="Andreopoulos B."/>
            <person name="Baker S."/>
            <person name="Barry K."/>
            <person name="Bills G."/>
            <person name="Bluhm B."/>
            <person name="Cannon C."/>
            <person name="Castanera R."/>
            <person name="Culley D."/>
            <person name="Daum C."/>
            <person name="Ezra D."/>
            <person name="Gonzalez J."/>
            <person name="Henrissat B."/>
            <person name="Kuo A."/>
            <person name="Liang C."/>
            <person name="Lipzen A."/>
            <person name="Lutzoni F."/>
            <person name="Magnuson J."/>
            <person name="Mondo S."/>
            <person name="Nolan M."/>
            <person name="Ohm R."/>
            <person name="Pangilinan J."/>
            <person name="Park H.-J."/>
            <person name="Ramirez L."/>
            <person name="Alfaro M."/>
            <person name="Sun H."/>
            <person name="Tritt A."/>
            <person name="Yoshinaga Y."/>
            <person name="Zwiers L.-H."/>
            <person name="Turgeon B."/>
            <person name="Goodwin S."/>
            <person name="Spatafora J."/>
            <person name="Crous P."/>
            <person name="Grigoriev I."/>
        </authorList>
    </citation>
    <scope>NUCLEOTIDE SEQUENCE</scope>
    <source>
        <strain evidence="4">CBS 480.64</strain>
    </source>
</reference>
<dbReference type="Gene3D" id="3.30.1370.50">
    <property type="entry name" value="R3H-like domain"/>
    <property type="match status" value="1"/>
</dbReference>
<protein>
    <recommendedName>
        <fullName evidence="6">Protein SQS1</fullName>
    </recommendedName>
</protein>
<dbReference type="InterPro" id="IPR000467">
    <property type="entry name" value="G_patch_dom"/>
</dbReference>
<evidence type="ECO:0000313" key="5">
    <source>
        <dbReference type="Proteomes" id="UP000799421"/>
    </source>
</evidence>
<dbReference type="PROSITE" id="PS51061">
    <property type="entry name" value="R3H"/>
    <property type="match status" value="1"/>
</dbReference>
<dbReference type="InterPro" id="IPR036867">
    <property type="entry name" value="R3H_dom_sf"/>
</dbReference>
<organism evidence="4 5">
    <name type="scientific">Piedraia hortae CBS 480.64</name>
    <dbReference type="NCBI Taxonomy" id="1314780"/>
    <lineage>
        <taxon>Eukaryota</taxon>
        <taxon>Fungi</taxon>
        <taxon>Dikarya</taxon>
        <taxon>Ascomycota</taxon>
        <taxon>Pezizomycotina</taxon>
        <taxon>Dothideomycetes</taxon>
        <taxon>Dothideomycetidae</taxon>
        <taxon>Capnodiales</taxon>
        <taxon>Piedraiaceae</taxon>
        <taxon>Piedraia</taxon>
    </lineage>
</organism>
<evidence type="ECO:0000259" key="2">
    <source>
        <dbReference type="PROSITE" id="PS50174"/>
    </source>
</evidence>
<dbReference type="Proteomes" id="UP000799421">
    <property type="component" value="Unassembled WGS sequence"/>
</dbReference>
<dbReference type="EMBL" id="MU005967">
    <property type="protein sequence ID" value="KAF2862142.1"/>
    <property type="molecule type" value="Genomic_DNA"/>
</dbReference>
<gene>
    <name evidence="4" type="ORF">K470DRAFT_213199</name>
</gene>
<dbReference type="CDD" id="cd02325">
    <property type="entry name" value="R3H"/>
    <property type="match status" value="1"/>
</dbReference>
<dbReference type="SMART" id="SM00443">
    <property type="entry name" value="G_patch"/>
    <property type="match status" value="1"/>
</dbReference>
<feature type="domain" description="G-patch" evidence="2">
    <location>
        <begin position="105"/>
        <end position="149"/>
    </location>
</feature>
<evidence type="ECO:0008006" key="6">
    <source>
        <dbReference type="Google" id="ProtNLM"/>
    </source>
</evidence>
<accession>A0A6A7C4H7</accession>
<evidence type="ECO:0000313" key="4">
    <source>
        <dbReference type="EMBL" id="KAF2862142.1"/>
    </source>
</evidence>
<feature type="domain" description="R3H" evidence="3">
    <location>
        <begin position="1"/>
        <end position="58"/>
    </location>
</feature>
<sequence length="149" mass="16236">MRKELRVFMADEGRESVSFPPMNTAERKVLHNLAGKLGCKSKSMGKGKQRFTIVSKTEKSKHHGQEEVEVDYWGRGGKKHRGRSKHEASVRHGEVVGAGAPELSSESLGHKLMEKMGWVKGTALGKEGSGGRLLPVEQIMRSGKTGLGG</sequence>
<proteinExistence type="predicted"/>
<dbReference type="GO" id="GO:0003676">
    <property type="term" value="F:nucleic acid binding"/>
    <property type="evidence" value="ECO:0007669"/>
    <property type="project" value="UniProtKB-UniRule"/>
</dbReference>
<evidence type="ECO:0000256" key="1">
    <source>
        <dbReference type="SAM" id="MobiDB-lite"/>
    </source>
</evidence>
<dbReference type="OrthoDB" id="21470at2759"/>
<evidence type="ECO:0000259" key="3">
    <source>
        <dbReference type="PROSITE" id="PS51061"/>
    </source>
</evidence>
<feature type="region of interest" description="Disordered" evidence="1">
    <location>
        <begin position="54"/>
        <end position="102"/>
    </location>
</feature>
<keyword evidence="5" id="KW-1185">Reference proteome</keyword>
<dbReference type="PROSITE" id="PS50174">
    <property type="entry name" value="G_PATCH"/>
    <property type="match status" value="1"/>
</dbReference>
<dbReference type="AlphaFoldDB" id="A0A6A7C4H7"/>
<dbReference type="PANTHER" id="PTHR14195">
    <property type="entry name" value="G PATCH DOMAIN CONTAINING PROTEIN 2"/>
    <property type="match status" value="1"/>
</dbReference>
<dbReference type="SUPFAM" id="SSF82708">
    <property type="entry name" value="R3H domain"/>
    <property type="match status" value="1"/>
</dbReference>
<name>A0A6A7C4H7_9PEZI</name>
<dbReference type="Pfam" id="PF01585">
    <property type="entry name" value="G-patch"/>
    <property type="match status" value="1"/>
</dbReference>
<dbReference type="Pfam" id="PF01424">
    <property type="entry name" value="R3H"/>
    <property type="match status" value="1"/>
</dbReference>
<dbReference type="InterPro" id="IPR001374">
    <property type="entry name" value="R3H_dom"/>
</dbReference>
<dbReference type="InterPro" id="IPR051189">
    <property type="entry name" value="Splicing_assoc_domain"/>
</dbReference>